<evidence type="ECO:0000256" key="1">
    <source>
        <dbReference type="ARBA" id="ARBA00022679"/>
    </source>
</evidence>
<dbReference type="SUPFAM" id="SSF53756">
    <property type="entry name" value="UDP-Glycosyltransferase/glycogen phosphorylase"/>
    <property type="match status" value="1"/>
</dbReference>
<evidence type="ECO:0000313" key="4">
    <source>
        <dbReference type="Proteomes" id="UP000030392"/>
    </source>
</evidence>
<dbReference type="EMBL" id="JNAX01000005">
    <property type="protein sequence ID" value="KGG21809.1"/>
    <property type="molecule type" value="Genomic_DNA"/>
</dbReference>
<dbReference type="CDD" id="cd03809">
    <property type="entry name" value="GT4_MtfB-like"/>
    <property type="match status" value="1"/>
</dbReference>
<protein>
    <submittedName>
        <fullName evidence="3">Glycosyltransferase</fullName>
    </submittedName>
</protein>
<dbReference type="GO" id="GO:0009103">
    <property type="term" value="P:lipopolysaccharide biosynthetic process"/>
    <property type="evidence" value="ECO:0007669"/>
    <property type="project" value="TreeGrafter"/>
</dbReference>
<dbReference type="Gene3D" id="3.40.50.2000">
    <property type="entry name" value="Glycogen Phosphorylase B"/>
    <property type="match status" value="2"/>
</dbReference>
<dbReference type="InterPro" id="IPR001296">
    <property type="entry name" value="Glyco_trans_1"/>
</dbReference>
<evidence type="ECO:0000259" key="2">
    <source>
        <dbReference type="Pfam" id="PF00534"/>
    </source>
</evidence>
<keyword evidence="1 3" id="KW-0808">Transferase</keyword>
<dbReference type="PANTHER" id="PTHR46401">
    <property type="entry name" value="GLYCOSYLTRANSFERASE WBBK-RELATED"/>
    <property type="match status" value="1"/>
</dbReference>
<organism evidence="3 4">
    <name type="scientific">Prochlorococcus marinus str. PAC1</name>
    <dbReference type="NCBI Taxonomy" id="59924"/>
    <lineage>
        <taxon>Bacteria</taxon>
        <taxon>Bacillati</taxon>
        <taxon>Cyanobacteriota</taxon>
        <taxon>Cyanophyceae</taxon>
        <taxon>Synechococcales</taxon>
        <taxon>Prochlorococcaceae</taxon>
        <taxon>Prochlorococcus</taxon>
    </lineage>
</organism>
<sequence length="354" mass="40401">MTSIVFNGSYITKKNTGIGVVSKDLLYSLSACKITTLIPKDLGIKGDIYIPNNLSPGTGLKSHFRRLYWLQNSVPKLMNNLNAEYFLSPLLEAPLFSNIKSIVLAHDLIPIRYPSVSFLTLYYLIYIPLILKQSKLILCNSISTANDLHRFYKVPMHKLFPIKLGFNNKKYYPIKKIRKKFFLIIGRHNPHKNLRRVIKAFASAKINDYKLIFVGPFDKRHTPILLKLIDKHNIRHLCVWKGWIDDEEKLSLLNECHALIIASLWEGFGLPALEAMACGTPVIASDRGALREIMGNYGYFINPFNIQSIACAMNAVINDKKCFEKALQEGPSRAESFNWLDTARTIEKIIQEID</sequence>
<comment type="caution">
    <text evidence="3">The sequence shown here is derived from an EMBL/GenBank/DDBJ whole genome shotgun (WGS) entry which is preliminary data.</text>
</comment>
<name>A0A0A2CB21_PROMR</name>
<feature type="domain" description="Glycosyl transferase family 1" evidence="2">
    <location>
        <begin position="178"/>
        <end position="321"/>
    </location>
</feature>
<dbReference type="AlphaFoldDB" id="A0A0A2CB21"/>
<evidence type="ECO:0000313" key="3">
    <source>
        <dbReference type="EMBL" id="KGG21809.1"/>
    </source>
</evidence>
<gene>
    <name evidence="3" type="ORF">EV03_0550</name>
</gene>
<dbReference type="Proteomes" id="UP000030392">
    <property type="component" value="Unassembled WGS sequence"/>
</dbReference>
<reference evidence="4" key="1">
    <citation type="journal article" date="2014" name="Sci. Data">
        <title>Genomes of diverse isolates of the marine cyanobacterium Prochlorococcus.</title>
        <authorList>
            <person name="Biller S."/>
            <person name="Berube P."/>
            <person name="Thompson J."/>
            <person name="Kelly L."/>
            <person name="Roggensack S."/>
            <person name="Awad L."/>
            <person name="Roache-Johnson K."/>
            <person name="Ding H."/>
            <person name="Giovannoni S.J."/>
            <person name="Moore L.R."/>
            <person name="Chisholm S.W."/>
        </authorList>
    </citation>
    <scope>NUCLEOTIDE SEQUENCE [LARGE SCALE GENOMIC DNA]</scope>
    <source>
        <strain evidence="4">PAC1</strain>
    </source>
</reference>
<dbReference type="Pfam" id="PF00534">
    <property type="entry name" value="Glycos_transf_1"/>
    <property type="match status" value="1"/>
</dbReference>
<dbReference type="GO" id="GO:0016757">
    <property type="term" value="F:glycosyltransferase activity"/>
    <property type="evidence" value="ECO:0007669"/>
    <property type="project" value="InterPro"/>
</dbReference>
<dbReference type="RefSeq" id="WP_036904862.1">
    <property type="nucleotide sequence ID" value="NZ_CP138967.1"/>
</dbReference>
<accession>A0A0A2CB21</accession>
<dbReference type="PANTHER" id="PTHR46401:SF2">
    <property type="entry name" value="GLYCOSYLTRANSFERASE WBBK-RELATED"/>
    <property type="match status" value="1"/>
</dbReference>
<proteinExistence type="predicted"/>